<dbReference type="AlphaFoldDB" id="A0A0B6ZYW6"/>
<name>A0A0B6ZYW6_9EUPU</name>
<organism evidence="1">
    <name type="scientific">Arion vulgaris</name>
    <dbReference type="NCBI Taxonomy" id="1028688"/>
    <lineage>
        <taxon>Eukaryota</taxon>
        <taxon>Metazoa</taxon>
        <taxon>Spiralia</taxon>
        <taxon>Lophotrochozoa</taxon>
        <taxon>Mollusca</taxon>
        <taxon>Gastropoda</taxon>
        <taxon>Heterobranchia</taxon>
        <taxon>Euthyneura</taxon>
        <taxon>Panpulmonata</taxon>
        <taxon>Eupulmonata</taxon>
        <taxon>Stylommatophora</taxon>
        <taxon>Helicina</taxon>
        <taxon>Arionoidea</taxon>
        <taxon>Arionidae</taxon>
        <taxon>Arion</taxon>
    </lineage>
</organism>
<dbReference type="EMBL" id="HACG01026999">
    <property type="protein sequence ID" value="CEK73864.1"/>
    <property type="molecule type" value="Transcribed_RNA"/>
</dbReference>
<evidence type="ECO:0000313" key="1">
    <source>
        <dbReference type="EMBL" id="CEK73864.1"/>
    </source>
</evidence>
<gene>
    <name evidence="1" type="primary">ORF88664</name>
</gene>
<reference evidence="1" key="1">
    <citation type="submission" date="2014-12" db="EMBL/GenBank/DDBJ databases">
        <title>Insight into the proteome of Arion vulgaris.</title>
        <authorList>
            <person name="Aradska J."/>
            <person name="Bulat T."/>
            <person name="Smidak R."/>
            <person name="Sarate P."/>
            <person name="Gangsoo J."/>
            <person name="Sialana F."/>
            <person name="Bilban M."/>
            <person name="Lubec G."/>
        </authorList>
    </citation>
    <scope>NUCLEOTIDE SEQUENCE</scope>
    <source>
        <tissue evidence="1">Skin</tissue>
    </source>
</reference>
<protein>
    <submittedName>
        <fullName evidence="1">Uncharacterized protein</fullName>
    </submittedName>
</protein>
<accession>A0A0B6ZYW6</accession>
<sequence length="60" mass="7403">MTLRNYTHKHIENKNDNLQMKNYACQYKSEENQIHSFLNQDGYGKWRESNEIQNNKYTKY</sequence>
<proteinExistence type="predicted"/>